<dbReference type="EMBL" id="JAERWK010000005">
    <property type="protein sequence ID" value="MBM9466280.1"/>
    <property type="molecule type" value="Genomic_DNA"/>
</dbReference>
<evidence type="ECO:0000313" key="2">
    <source>
        <dbReference type="EMBL" id="MBM9466280.1"/>
    </source>
</evidence>
<dbReference type="InterPro" id="IPR029033">
    <property type="entry name" value="His_PPase_superfam"/>
</dbReference>
<evidence type="ECO:0000313" key="3">
    <source>
        <dbReference type="Proteomes" id="UP000663792"/>
    </source>
</evidence>
<dbReference type="SUPFAM" id="SSF53254">
    <property type="entry name" value="Phosphoglycerate mutase-like"/>
    <property type="match status" value="1"/>
</dbReference>
<dbReference type="SMART" id="SM00855">
    <property type="entry name" value="PGAM"/>
    <property type="match status" value="1"/>
</dbReference>
<dbReference type="Gene3D" id="3.40.50.1240">
    <property type="entry name" value="Phosphoglycerate mutase-like"/>
    <property type="match status" value="1"/>
</dbReference>
<sequence>MTDTARTGTVHLLRHGKVHNPSGILYGRLPGYVLAGSGQAMAEAVCRDLAGERGAGGRIDLAYLAASSLVRAQQTAAPLVAEFGVPLVTDDRLIEAGNRFEGRRMTARTTTGELLRHPSKWPWLRNPLRPSWGEPYLDIAHRMLGAVYTALDALDSRDHHGAGRDAVLVSHQLPIWTVRRYLTGHRLWHDPRSRQCAVASLTSLHFEDGVFVGVSYREPAGHIAAVDDPEPHATGITPDDPTADGTLEGTADPGGVEPSGTDGPTRGGGRR</sequence>
<accession>A0A938YEA3</accession>
<protein>
    <submittedName>
        <fullName evidence="2">Histidine phosphatase family protein</fullName>
    </submittedName>
</protein>
<dbReference type="RefSeq" id="WP_205259237.1">
    <property type="nucleotide sequence ID" value="NZ_JAERWK010000005.1"/>
</dbReference>
<dbReference type="InterPro" id="IPR013078">
    <property type="entry name" value="His_Pase_superF_clade-1"/>
</dbReference>
<feature type="region of interest" description="Disordered" evidence="1">
    <location>
        <begin position="225"/>
        <end position="271"/>
    </location>
</feature>
<dbReference type="Proteomes" id="UP000663792">
    <property type="component" value="Unassembled WGS sequence"/>
</dbReference>
<dbReference type="Pfam" id="PF00300">
    <property type="entry name" value="His_Phos_1"/>
    <property type="match status" value="1"/>
</dbReference>
<name>A0A938YEA3_9ACTN</name>
<evidence type="ECO:0000256" key="1">
    <source>
        <dbReference type="SAM" id="MobiDB-lite"/>
    </source>
</evidence>
<dbReference type="AlphaFoldDB" id="A0A938YEA3"/>
<reference evidence="2" key="1">
    <citation type="submission" date="2021-01" db="EMBL/GenBank/DDBJ databases">
        <title>YIM 132084 draft genome.</title>
        <authorList>
            <person name="An D."/>
        </authorList>
    </citation>
    <scope>NUCLEOTIDE SEQUENCE</scope>
    <source>
        <strain evidence="2">YIM 132084</strain>
    </source>
</reference>
<dbReference type="CDD" id="cd07067">
    <property type="entry name" value="HP_PGM_like"/>
    <property type="match status" value="1"/>
</dbReference>
<keyword evidence="3" id="KW-1185">Reference proteome</keyword>
<gene>
    <name evidence="2" type="ORF">JL106_03170</name>
</gene>
<comment type="caution">
    <text evidence="2">The sequence shown here is derived from an EMBL/GenBank/DDBJ whole genome shotgun (WGS) entry which is preliminary data.</text>
</comment>
<proteinExistence type="predicted"/>
<organism evidence="2 3">
    <name type="scientific">Nakamurella leprariae</name>
    <dbReference type="NCBI Taxonomy" id="2803911"/>
    <lineage>
        <taxon>Bacteria</taxon>
        <taxon>Bacillati</taxon>
        <taxon>Actinomycetota</taxon>
        <taxon>Actinomycetes</taxon>
        <taxon>Nakamurellales</taxon>
        <taxon>Nakamurellaceae</taxon>
        <taxon>Nakamurella</taxon>
    </lineage>
</organism>